<name>A0AAN3NXX8_ECOLX</name>
<keyword evidence="1" id="KW-0472">Membrane</keyword>
<accession>A0AAN3NXX8</accession>
<comment type="caution">
    <text evidence="2">The sequence shown here is derived from an EMBL/GenBank/DDBJ whole genome shotgun (WGS) entry which is preliminary data.</text>
</comment>
<sequence length="243" mass="28108">MKSSTLEKNQKVFSPFNKNLGGVKFVKTINRITTAIFACLLICHEGMAESSRFPGAKHSFEFSDITRANLHYVEKPFSGKVNFLHQFGRDRICDCVEFLASVPVYCQPMTETDTQPKGNHGPYERNESWIRIEQGNKFTPDSIHGSRRLLLVLLAGAVIVFPSGVYFGLKAVCRRDYARRRYTGKAPVLGVLSVLVIPKKVKCRRWQIWEQRQWFRDMNLSHGIDIAYQDTRNWKKLVAERWY</sequence>
<proteinExistence type="predicted"/>
<dbReference type="RefSeq" id="WP_001300539.1">
    <property type="nucleotide sequence ID" value="NZ_CABVVV010000063.1"/>
</dbReference>
<organism evidence="2 3">
    <name type="scientific">Escherichia coli</name>
    <dbReference type="NCBI Taxonomy" id="562"/>
    <lineage>
        <taxon>Bacteria</taxon>
        <taxon>Pseudomonadati</taxon>
        <taxon>Pseudomonadota</taxon>
        <taxon>Gammaproteobacteria</taxon>
        <taxon>Enterobacterales</taxon>
        <taxon>Enterobacteriaceae</taxon>
        <taxon>Escherichia</taxon>
    </lineage>
</organism>
<keyword evidence="1" id="KW-0812">Transmembrane</keyword>
<gene>
    <name evidence="2" type="ORF">DL968_21525</name>
</gene>
<keyword evidence="1" id="KW-1133">Transmembrane helix</keyword>
<reference evidence="2" key="1">
    <citation type="submission" date="2018-05" db="EMBL/GenBank/DDBJ databases">
        <authorList>
            <person name="Ashton P.M."/>
            <person name="Dallman T."/>
            <person name="Nair S."/>
            <person name="De Pinna E."/>
            <person name="Peters T."/>
            <person name="Grant K."/>
        </authorList>
    </citation>
    <scope>NUCLEOTIDE SEQUENCE</scope>
    <source>
        <strain evidence="2">412057</strain>
    </source>
</reference>
<dbReference type="EMBL" id="AAVTXU010000117">
    <property type="protein sequence ID" value="EGE1990153.1"/>
    <property type="molecule type" value="Genomic_DNA"/>
</dbReference>
<evidence type="ECO:0000256" key="1">
    <source>
        <dbReference type="SAM" id="Phobius"/>
    </source>
</evidence>
<protein>
    <submittedName>
        <fullName evidence="2">Uncharacterized protein</fullName>
    </submittedName>
</protein>
<feature type="transmembrane region" description="Helical" evidence="1">
    <location>
        <begin position="149"/>
        <end position="169"/>
    </location>
</feature>
<dbReference type="Proteomes" id="UP000854059">
    <property type="component" value="Unassembled WGS sequence"/>
</dbReference>
<dbReference type="AlphaFoldDB" id="A0AAN3NXX8"/>
<evidence type="ECO:0000313" key="2">
    <source>
        <dbReference type="EMBL" id="EGE1990153.1"/>
    </source>
</evidence>
<evidence type="ECO:0000313" key="3">
    <source>
        <dbReference type="Proteomes" id="UP000854059"/>
    </source>
</evidence>